<proteinExistence type="inferred from homology"/>
<dbReference type="InterPro" id="IPR004638">
    <property type="entry name" value="EmrB-like"/>
</dbReference>
<comment type="subcellular location">
    <subcellularLocation>
        <location evidence="1">Cell membrane</location>
        <topology evidence="1">Multi-pass membrane protein</topology>
    </subcellularLocation>
</comment>
<accession>A0A3M2L7J5</accession>
<dbReference type="AlphaFoldDB" id="A0A3M2L7J5"/>
<evidence type="ECO:0000313" key="11">
    <source>
        <dbReference type="Proteomes" id="UP000279275"/>
    </source>
</evidence>
<feature type="transmembrane region" description="Helical" evidence="8">
    <location>
        <begin position="58"/>
        <end position="79"/>
    </location>
</feature>
<dbReference type="GO" id="GO:0022857">
    <property type="term" value="F:transmembrane transporter activity"/>
    <property type="evidence" value="ECO:0007669"/>
    <property type="project" value="InterPro"/>
</dbReference>
<dbReference type="EMBL" id="RFFH01000003">
    <property type="protein sequence ID" value="RMI33517.1"/>
    <property type="molecule type" value="Genomic_DNA"/>
</dbReference>
<feature type="transmembrane region" description="Helical" evidence="8">
    <location>
        <begin position="116"/>
        <end position="137"/>
    </location>
</feature>
<dbReference type="PRINTS" id="PR01036">
    <property type="entry name" value="TCRTETB"/>
</dbReference>
<keyword evidence="5 8" id="KW-0812">Transmembrane</keyword>
<dbReference type="InterPro" id="IPR020846">
    <property type="entry name" value="MFS_dom"/>
</dbReference>
<feature type="transmembrane region" description="Helical" evidence="8">
    <location>
        <begin position="412"/>
        <end position="433"/>
    </location>
</feature>
<evidence type="ECO:0000256" key="7">
    <source>
        <dbReference type="ARBA" id="ARBA00023136"/>
    </source>
</evidence>
<dbReference type="InterPro" id="IPR011701">
    <property type="entry name" value="MFS"/>
</dbReference>
<protein>
    <submittedName>
        <fullName evidence="10">DHA2 family efflux MFS transporter permease subunit</fullName>
    </submittedName>
</protein>
<keyword evidence="7 8" id="KW-0472">Membrane</keyword>
<keyword evidence="11" id="KW-1185">Reference proteome</keyword>
<dbReference type="NCBIfam" id="TIGR00711">
    <property type="entry name" value="efflux_EmrB"/>
    <property type="match status" value="1"/>
</dbReference>
<feature type="transmembrane region" description="Helical" evidence="8">
    <location>
        <begin position="345"/>
        <end position="363"/>
    </location>
</feature>
<feature type="transmembrane region" description="Helical" evidence="8">
    <location>
        <begin position="21"/>
        <end position="38"/>
    </location>
</feature>
<dbReference type="GO" id="GO:0005886">
    <property type="term" value="C:plasma membrane"/>
    <property type="evidence" value="ECO:0007669"/>
    <property type="project" value="UniProtKB-SubCell"/>
</dbReference>
<keyword evidence="4" id="KW-1003">Cell membrane</keyword>
<dbReference type="CDD" id="cd17503">
    <property type="entry name" value="MFS_LmrB_MDR_like"/>
    <property type="match status" value="1"/>
</dbReference>
<feature type="transmembrane region" description="Helical" evidence="8">
    <location>
        <begin position="369"/>
        <end position="391"/>
    </location>
</feature>
<organism evidence="10 11">
    <name type="scientific">Nocardia stercoris</name>
    <dbReference type="NCBI Taxonomy" id="2483361"/>
    <lineage>
        <taxon>Bacteria</taxon>
        <taxon>Bacillati</taxon>
        <taxon>Actinomycetota</taxon>
        <taxon>Actinomycetes</taxon>
        <taxon>Mycobacteriales</taxon>
        <taxon>Nocardiaceae</taxon>
        <taxon>Nocardia</taxon>
    </lineage>
</organism>
<comment type="caution">
    <text evidence="10">The sequence shown here is derived from an EMBL/GenBank/DDBJ whole genome shotgun (WGS) entry which is preliminary data.</text>
</comment>
<evidence type="ECO:0000256" key="1">
    <source>
        <dbReference type="ARBA" id="ARBA00004651"/>
    </source>
</evidence>
<dbReference type="InterPro" id="IPR036259">
    <property type="entry name" value="MFS_trans_sf"/>
</dbReference>
<evidence type="ECO:0000256" key="2">
    <source>
        <dbReference type="ARBA" id="ARBA00008537"/>
    </source>
</evidence>
<feature type="transmembrane region" description="Helical" evidence="8">
    <location>
        <begin position="178"/>
        <end position="199"/>
    </location>
</feature>
<keyword evidence="6 8" id="KW-1133">Transmembrane helix</keyword>
<evidence type="ECO:0000256" key="4">
    <source>
        <dbReference type="ARBA" id="ARBA00022475"/>
    </source>
</evidence>
<dbReference type="Gene3D" id="1.20.1720.10">
    <property type="entry name" value="Multidrug resistance protein D"/>
    <property type="match status" value="1"/>
</dbReference>
<sequence length="513" mass="54535">MTTPPDNVAPADPTTDKLDAAVLKIAGVVVLGAIMSILDVTVVNVAMKTFTSTFDTTLATAAWAMTGYTLALASVIPLTGWAADRFGTKRLYMMALVLFVAGSVLCSTAWNIETLIAFRVLQGLGGGMLMPLGMTIMTHAAGPNRIGRVMAVLGVPMLLGPILGPILGGWLIDSFSWHWIFLINLPVGVVALALAYIVFPKDKPEPSQTFDFVGMLLASPGLALFLFGVSSVPEKQTVLAARVLIPAIIGLVLLVAFVFHALRTEHPLIDLHLFRNKQLRFSVLTMVLFATAFFGANLLLPTYLQEVRNLSTLKSGLMLAPQGLGAMLTMPVAGRLVDKIGPGKIVMTGLSIIALSTAFFTQLSSTTPYPAICAALFVMGLGMGCTMMPTMTSAIQTLSRDQIARGSTLMNIINQVGASIGTATISMVLTLLLKRNPPVPPAQPTSPDPSALAEFKLKMAEFGAAMSKHAGEAFAHTYIVAVCLIVLTLVPAFFLPRTKPEMPADSDEPVLMH</sequence>
<dbReference type="PANTHER" id="PTHR42718:SF9">
    <property type="entry name" value="MAJOR FACILITATOR SUPERFAMILY MULTIDRUG TRANSPORTER MFSC"/>
    <property type="match status" value="1"/>
</dbReference>
<evidence type="ECO:0000256" key="8">
    <source>
        <dbReference type="SAM" id="Phobius"/>
    </source>
</evidence>
<gene>
    <name evidence="10" type="ORF">EBN03_10375</name>
</gene>
<dbReference type="RefSeq" id="WP_122187716.1">
    <property type="nucleotide sequence ID" value="NZ_RFFH01000003.1"/>
</dbReference>
<keyword evidence="3" id="KW-0813">Transport</keyword>
<evidence type="ECO:0000256" key="5">
    <source>
        <dbReference type="ARBA" id="ARBA00022692"/>
    </source>
</evidence>
<dbReference type="PROSITE" id="PS50850">
    <property type="entry name" value="MFS"/>
    <property type="match status" value="1"/>
</dbReference>
<dbReference type="Pfam" id="PF07690">
    <property type="entry name" value="MFS_1"/>
    <property type="match status" value="1"/>
</dbReference>
<dbReference type="OrthoDB" id="9812221at2"/>
<feature type="transmembrane region" description="Helical" evidence="8">
    <location>
        <begin position="211"/>
        <end position="233"/>
    </location>
</feature>
<dbReference type="Proteomes" id="UP000279275">
    <property type="component" value="Unassembled WGS sequence"/>
</dbReference>
<dbReference type="PANTHER" id="PTHR42718">
    <property type="entry name" value="MAJOR FACILITATOR SUPERFAMILY MULTIDRUG TRANSPORTER MFSC"/>
    <property type="match status" value="1"/>
</dbReference>
<dbReference type="Gene3D" id="1.20.1250.20">
    <property type="entry name" value="MFS general substrate transporter like domains"/>
    <property type="match status" value="1"/>
</dbReference>
<reference evidence="10 11" key="1">
    <citation type="submission" date="2018-10" db="EMBL/GenBank/DDBJ databases">
        <title>Isolation from cow dung.</title>
        <authorList>
            <person name="Ling L."/>
        </authorList>
    </citation>
    <scope>NUCLEOTIDE SEQUENCE [LARGE SCALE GENOMIC DNA]</scope>
    <source>
        <strain evidence="10 11">NEAU-LL90</strain>
    </source>
</reference>
<feature type="transmembrane region" description="Helical" evidence="8">
    <location>
        <begin position="91"/>
        <end position="110"/>
    </location>
</feature>
<name>A0A3M2L7J5_9NOCA</name>
<dbReference type="SUPFAM" id="SSF103473">
    <property type="entry name" value="MFS general substrate transporter"/>
    <property type="match status" value="1"/>
</dbReference>
<feature type="transmembrane region" description="Helical" evidence="8">
    <location>
        <begin position="149"/>
        <end position="172"/>
    </location>
</feature>
<feature type="transmembrane region" description="Helical" evidence="8">
    <location>
        <begin position="283"/>
        <end position="304"/>
    </location>
</feature>
<feature type="transmembrane region" description="Helical" evidence="8">
    <location>
        <begin position="475"/>
        <end position="495"/>
    </location>
</feature>
<evidence type="ECO:0000313" key="10">
    <source>
        <dbReference type="EMBL" id="RMI33517.1"/>
    </source>
</evidence>
<evidence type="ECO:0000259" key="9">
    <source>
        <dbReference type="PROSITE" id="PS50850"/>
    </source>
</evidence>
<evidence type="ECO:0000256" key="6">
    <source>
        <dbReference type="ARBA" id="ARBA00022989"/>
    </source>
</evidence>
<feature type="transmembrane region" description="Helical" evidence="8">
    <location>
        <begin position="239"/>
        <end position="262"/>
    </location>
</feature>
<comment type="similarity">
    <text evidence="2">Belongs to the major facilitator superfamily. EmrB family.</text>
</comment>
<evidence type="ECO:0000256" key="3">
    <source>
        <dbReference type="ARBA" id="ARBA00022448"/>
    </source>
</evidence>
<feature type="domain" description="Major facilitator superfamily (MFS) profile" evidence="9">
    <location>
        <begin position="25"/>
        <end position="499"/>
    </location>
</feature>